<sequence length="286" mass="33884">MSIINAINPLNYRSVVSFNFDKITNQELWDIRIINFYNDLIKHPIDKKFIGIRVNINEDSEFMIKLNVDDINFDKINKFYQNCCKFINLKSFYYEYLEKIYHFKGDTNINININNIIVPIQPNSFIQANHQMGNILYKEIMNIIKPNEKLIVYGRNSYHIASQIYKNFKEILCINPCEIANSDGLQLIRLHNFFWSTIKSKIALIDHINSSDENTTIIISPGRGGYCYFDQINKEKFRNKQFIYITCNEESFIKNIKKDFNIKNNIMIELFPGTKFNEHIVELELI</sequence>
<dbReference type="AlphaFoldDB" id="A0A6C0H099"/>
<protein>
    <submittedName>
        <fullName evidence="1">Uncharacterized protein</fullName>
    </submittedName>
</protein>
<organism evidence="1">
    <name type="scientific">viral metagenome</name>
    <dbReference type="NCBI Taxonomy" id="1070528"/>
    <lineage>
        <taxon>unclassified sequences</taxon>
        <taxon>metagenomes</taxon>
        <taxon>organismal metagenomes</taxon>
    </lineage>
</organism>
<dbReference type="InterPro" id="IPR029063">
    <property type="entry name" value="SAM-dependent_MTases_sf"/>
</dbReference>
<proteinExistence type="predicted"/>
<reference evidence="1" key="1">
    <citation type="journal article" date="2020" name="Nature">
        <title>Giant virus diversity and host interactions through global metagenomics.</title>
        <authorList>
            <person name="Schulz F."/>
            <person name="Roux S."/>
            <person name="Paez-Espino D."/>
            <person name="Jungbluth S."/>
            <person name="Walsh D.A."/>
            <person name="Denef V.J."/>
            <person name="McMahon K.D."/>
            <person name="Konstantinidis K.T."/>
            <person name="Eloe-Fadrosh E.A."/>
            <person name="Kyrpides N.C."/>
            <person name="Woyke T."/>
        </authorList>
    </citation>
    <scope>NUCLEOTIDE SEQUENCE</scope>
    <source>
        <strain evidence="1">GVMAG-M-3300023179-4</strain>
    </source>
</reference>
<accession>A0A6C0H099</accession>
<name>A0A6C0H099_9ZZZZ</name>
<dbReference type="Gene3D" id="3.40.50.150">
    <property type="entry name" value="Vaccinia Virus protein VP39"/>
    <property type="match status" value="1"/>
</dbReference>
<dbReference type="EMBL" id="MN739831">
    <property type="protein sequence ID" value="QHT73676.1"/>
    <property type="molecule type" value="Genomic_DNA"/>
</dbReference>
<evidence type="ECO:0000313" key="1">
    <source>
        <dbReference type="EMBL" id="QHT73676.1"/>
    </source>
</evidence>